<sequence>MPGSVDWESIIKNKERRLVDQVNKFSGYSFTIRGGLEYYPELEIRNQRSHKIKVIFEELKQMQFQNS</sequence>
<proteinExistence type="predicted"/>
<gene>
    <name evidence="1" type="ORF">L2E82_45841</name>
</gene>
<evidence type="ECO:0000313" key="2">
    <source>
        <dbReference type="Proteomes" id="UP001055811"/>
    </source>
</evidence>
<keyword evidence="2" id="KW-1185">Reference proteome</keyword>
<protein>
    <submittedName>
        <fullName evidence="1">Uncharacterized protein</fullName>
    </submittedName>
</protein>
<organism evidence="1 2">
    <name type="scientific">Cichorium intybus</name>
    <name type="common">Chicory</name>
    <dbReference type="NCBI Taxonomy" id="13427"/>
    <lineage>
        <taxon>Eukaryota</taxon>
        <taxon>Viridiplantae</taxon>
        <taxon>Streptophyta</taxon>
        <taxon>Embryophyta</taxon>
        <taxon>Tracheophyta</taxon>
        <taxon>Spermatophyta</taxon>
        <taxon>Magnoliopsida</taxon>
        <taxon>eudicotyledons</taxon>
        <taxon>Gunneridae</taxon>
        <taxon>Pentapetalae</taxon>
        <taxon>asterids</taxon>
        <taxon>campanulids</taxon>
        <taxon>Asterales</taxon>
        <taxon>Asteraceae</taxon>
        <taxon>Cichorioideae</taxon>
        <taxon>Cichorieae</taxon>
        <taxon>Cichoriinae</taxon>
        <taxon>Cichorium</taxon>
    </lineage>
</organism>
<reference evidence="1 2" key="2">
    <citation type="journal article" date="2022" name="Mol. Ecol. Resour.">
        <title>The genomes of chicory, endive, great burdock and yacon provide insights into Asteraceae paleo-polyploidization history and plant inulin production.</title>
        <authorList>
            <person name="Fan W."/>
            <person name="Wang S."/>
            <person name="Wang H."/>
            <person name="Wang A."/>
            <person name="Jiang F."/>
            <person name="Liu H."/>
            <person name="Zhao H."/>
            <person name="Xu D."/>
            <person name="Zhang Y."/>
        </authorList>
    </citation>
    <scope>NUCLEOTIDE SEQUENCE [LARGE SCALE GENOMIC DNA]</scope>
    <source>
        <strain evidence="2">cv. Punajuju</strain>
        <tissue evidence="1">Leaves</tissue>
    </source>
</reference>
<dbReference type="EMBL" id="CM042016">
    <property type="protein sequence ID" value="KAI3701192.1"/>
    <property type="molecule type" value="Genomic_DNA"/>
</dbReference>
<dbReference type="Proteomes" id="UP001055811">
    <property type="component" value="Linkage Group LG08"/>
</dbReference>
<name>A0ACB8ZTP1_CICIN</name>
<accession>A0ACB8ZTP1</accession>
<evidence type="ECO:0000313" key="1">
    <source>
        <dbReference type="EMBL" id="KAI3701192.1"/>
    </source>
</evidence>
<comment type="caution">
    <text evidence="1">The sequence shown here is derived from an EMBL/GenBank/DDBJ whole genome shotgun (WGS) entry which is preliminary data.</text>
</comment>
<reference evidence="2" key="1">
    <citation type="journal article" date="2022" name="Mol. Ecol. Resour.">
        <title>The genomes of chicory, endive, great burdock and yacon provide insights into Asteraceae palaeo-polyploidization history and plant inulin production.</title>
        <authorList>
            <person name="Fan W."/>
            <person name="Wang S."/>
            <person name="Wang H."/>
            <person name="Wang A."/>
            <person name="Jiang F."/>
            <person name="Liu H."/>
            <person name="Zhao H."/>
            <person name="Xu D."/>
            <person name="Zhang Y."/>
        </authorList>
    </citation>
    <scope>NUCLEOTIDE SEQUENCE [LARGE SCALE GENOMIC DNA]</scope>
    <source>
        <strain evidence="2">cv. Punajuju</strain>
    </source>
</reference>